<proteinExistence type="predicted"/>
<name>A0A401H6G3_9APHY</name>
<evidence type="ECO:0000313" key="3">
    <source>
        <dbReference type="Proteomes" id="UP000287166"/>
    </source>
</evidence>
<gene>
    <name evidence="2" type="ORF">SCP_1702890</name>
</gene>
<dbReference type="EMBL" id="BFAD01000017">
    <property type="protein sequence ID" value="GBE89963.1"/>
    <property type="molecule type" value="Genomic_DNA"/>
</dbReference>
<evidence type="ECO:0000313" key="2">
    <source>
        <dbReference type="EMBL" id="GBE89963.1"/>
    </source>
</evidence>
<keyword evidence="3" id="KW-1185">Reference proteome</keyword>
<evidence type="ECO:0000256" key="1">
    <source>
        <dbReference type="SAM" id="Phobius"/>
    </source>
</evidence>
<dbReference type="RefSeq" id="XP_027620876.1">
    <property type="nucleotide sequence ID" value="XM_027765075.1"/>
</dbReference>
<sequence length="55" mass="5516">MADELRAVRVALGSPVLIGVGHGCSALGVLGSVGISGRLLMRGLSGPSYAVHGDW</sequence>
<accession>A0A401H6G3</accession>
<keyword evidence="1" id="KW-0812">Transmembrane</keyword>
<dbReference type="InParanoid" id="A0A401H6G3"/>
<dbReference type="GeneID" id="38786880"/>
<dbReference type="AlphaFoldDB" id="A0A401H6G3"/>
<protein>
    <submittedName>
        <fullName evidence="2">Uncharacterized protein</fullName>
    </submittedName>
</protein>
<feature type="transmembrane region" description="Helical" evidence="1">
    <location>
        <begin position="12"/>
        <end position="35"/>
    </location>
</feature>
<keyword evidence="1" id="KW-0472">Membrane</keyword>
<keyword evidence="1" id="KW-1133">Transmembrane helix</keyword>
<organism evidence="2 3">
    <name type="scientific">Sparassis crispa</name>
    <dbReference type="NCBI Taxonomy" id="139825"/>
    <lineage>
        <taxon>Eukaryota</taxon>
        <taxon>Fungi</taxon>
        <taxon>Dikarya</taxon>
        <taxon>Basidiomycota</taxon>
        <taxon>Agaricomycotina</taxon>
        <taxon>Agaricomycetes</taxon>
        <taxon>Polyporales</taxon>
        <taxon>Sparassidaceae</taxon>
        <taxon>Sparassis</taxon>
    </lineage>
</organism>
<comment type="caution">
    <text evidence="2">The sequence shown here is derived from an EMBL/GenBank/DDBJ whole genome shotgun (WGS) entry which is preliminary data.</text>
</comment>
<dbReference type="Proteomes" id="UP000287166">
    <property type="component" value="Unassembled WGS sequence"/>
</dbReference>
<reference evidence="2 3" key="1">
    <citation type="journal article" date="2018" name="Sci. Rep.">
        <title>Genome sequence of the cauliflower mushroom Sparassis crispa (Hanabiratake) and its association with beneficial usage.</title>
        <authorList>
            <person name="Kiyama R."/>
            <person name="Furutani Y."/>
            <person name="Kawaguchi K."/>
            <person name="Nakanishi T."/>
        </authorList>
    </citation>
    <scope>NUCLEOTIDE SEQUENCE [LARGE SCALE GENOMIC DNA]</scope>
</reference>